<evidence type="ECO:0000256" key="1">
    <source>
        <dbReference type="ARBA" id="ARBA00004442"/>
    </source>
</evidence>
<evidence type="ECO:0000256" key="5">
    <source>
        <dbReference type="SAM" id="SignalP"/>
    </source>
</evidence>
<dbReference type="AlphaFoldDB" id="A0A9X2XX09"/>
<evidence type="ECO:0000313" key="8">
    <source>
        <dbReference type="EMBL" id="MCU7550276.1"/>
    </source>
</evidence>
<dbReference type="InterPro" id="IPR037066">
    <property type="entry name" value="Plug_dom_sf"/>
</dbReference>
<feature type="chain" id="PRO_5040723943" evidence="5">
    <location>
        <begin position="21"/>
        <end position="828"/>
    </location>
</feature>
<keyword evidence="2" id="KW-0472">Membrane</keyword>
<keyword evidence="5" id="KW-0732">Signal</keyword>
<dbReference type="PANTHER" id="PTHR40980">
    <property type="entry name" value="PLUG DOMAIN-CONTAINING PROTEIN"/>
    <property type="match status" value="1"/>
</dbReference>
<dbReference type="EMBL" id="JAOTIF010000011">
    <property type="protein sequence ID" value="MCU7550276.1"/>
    <property type="molecule type" value="Genomic_DNA"/>
</dbReference>
<evidence type="ECO:0000259" key="6">
    <source>
        <dbReference type="Pfam" id="PF07715"/>
    </source>
</evidence>
<feature type="signal peptide" evidence="5">
    <location>
        <begin position="1"/>
        <end position="20"/>
    </location>
</feature>
<dbReference type="InterPro" id="IPR041700">
    <property type="entry name" value="OMP_b-brl_3"/>
</dbReference>
<feature type="domain" description="Outer membrane protein beta-barrel" evidence="7">
    <location>
        <begin position="384"/>
        <end position="797"/>
    </location>
</feature>
<evidence type="ECO:0000313" key="9">
    <source>
        <dbReference type="Proteomes" id="UP001155483"/>
    </source>
</evidence>
<dbReference type="InterPro" id="IPR013784">
    <property type="entry name" value="Carb-bd-like_fold"/>
</dbReference>
<comment type="caution">
    <text evidence="8">The sequence shown here is derived from an EMBL/GenBank/DDBJ whole genome shotgun (WGS) entry which is preliminary data.</text>
</comment>
<dbReference type="GO" id="GO:0030246">
    <property type="term" value="F:carbohydrate binding"/>
    <property type="evidence" value="ECO:0007669"/>
    <property type="project" value="InterPro"/>
</dbReference>
<keyword evidence="8" id="KW-0675">Receptor</keyword>
<reference evidence="8" key="2">
    <citation type="submission" date="2023-04" db="EMBL/GenBank/DDBJ databases">
        <title>Paracnuella aquatica gen. nov., sp. nov., a member of the family Chitinophagaceae isolated from a hot spring.</title>
        <authorList>
            <person name="Wang C."/>
        </authorList>
    </citation>
    <scope>NUCLEOTIDE SEQUENCE</scope>
    <source>
        <strain evidence="8">LB-8</strain>
    </source>
</reference>
<dbReference type="PANTHER" id="PTHR40980:SF4">
    <property type="entry name" value="TONB-DEPENDENT RECEPTOR-LIKE BETA-BARREL DOMAIN-CONTAINING PROTEIN"/>
    <property type="match status" value="1"/>
</dbReference>
<gene>
    <name evidence="8" type="ORF">OCK74_14230</name>
</gene>
<dbReference type="Gene3D" id="2.60.40.1120">
    <property type="entry name" value="Carboxypeptidase-like, regulatory domain"/>
    <property type="match status" value="1"/>
</dbReference>
<organism evidence="8 9">
    <name type="scientific">Paraflavisolibacter caeni</name>
    <dbReference type="NCBI Taxonomy" id="2982496"/>
    <lineage>
        <taxon>Bacteria</taxon>
        <taxon>Pseudomonadati</taxon>
        <taxon>Bacteroidota</taxon>
        <taxon>Chitinophagia</taxon>
        <taxon>Chitinophagales</taxon>
        <taxon>Chitinophagaceae</taxon>
        <taxon>Paraflavisolibacter</taxon>
    </lineage>
</organism>
<protein>
    <submittedName>
        <fullName evidence="8">TonB-dependent receptor</fullName>
    </submittedName>
</protein>
<evidence type="ECO:0000256" key="2">
    <source>
        <dbReference type="ARBA" id="ARBA00023136"/>
    </source>
</evidence>
<dbReference type="RefSeq" id="WP_279297716.1">
    <property type="nucleotide sequence ID" value="NZ_JAOTIF010000011.1"/>
</dbReference>
<keyword evidence="9" id="KW-1185">Reference proteome</keyword>
<dbReference type="Pfam" id="PF13620">
    <property type="entry name" value="CarboxypepD_reg"/>
    <property type="match status" value="1"/>
</dbReference>
<sequence length="828" mass="92403">MRKIFSLLAIATFISSFAHAQTNAGKISGSVVDGSHKAITSATISLLRATDSSVVKFSVADKTGHFEFDNISTGKYLVSVSAVGHNKGFSEILNLNGKQTGVTLKAIELIAQPKDLTAVTVTAKKPFIEQKIDRTVVNVDASVTNVGATALEVLEKSPGVTVDKDGNISLKGKQGVMVMIDGRPTYLSATELSNYLKSLPASAIEQIEIMTNPSAKYDASGNSGIINIKSKKNKQKGFNGNLTVNYGQGKYWKSNNSININYRTGKVNLFANASVSQWNGFNTLEINRKFSDPDSRQVTAIFEQTSRMLNSNKNANVKLGADYYLNKNTTLGIVTTGFISPNRFASKNTSFLQNADSQLDSIVYAESKNKGTWKNGSVNLNFRHQFDSTGRELTSDVDYITYKASSNQTFSNITYNPTWIKRRTDDLRGDLPVNIDIYTAKVDYVHPLKKEAKVEAGLKASFVETDNSANYFTVYDHSEEPDYKKTNRFLYNENINAAYLNFNKQFKKFGVQAGLRYEYIAYKGNQLGNPEKQDSLFKNNYGRLFPTMFVSYAANKNNQFGLSFGRRIDRPAYQDLNPFLFFLDNYTYQSGNPYIKPQFTNNIELTHTFKSVLTTTLNYSRTKDLMAETFEQGQDLSGSTDYATIVKRGNIGRRDAAGISVSAQVPAAKWWTSIIYSNYNYNKFRGKINGNNEVIDIEATNLTLNVNNQFKFNQGWSAELSGFYRTKGVEGQIMIQPMGQLSAGISKQVLKGKGSVKLNVRDIFYTQYPRGDIKLQNTEAHFENRRDSRVANLSFTYRFGKPIKEQQPRRRTGGADAEQNRVRVGNGG</sequence>
<evidence type="ECO:0000259" key="7">
    <source>
        <dbReference type="Pfam" id="PF14905"/>
    </source>
</evidence>
<accession>A0A9X2XX09</accession>
<comment type="subcellular location">
    <subcellularLocation>
        <location evidence="1">Cell outer membrane</location>
    </subcellularLocation>
</comment>
<dbReference type="SUPFAM" id="SSF49452">
    <property type="entry name" value="Starch-binding domain-like"/>
    <property type="match status" value="1"/>
</dbReference>
<evidence type="ECO:0000256" key="4">
    <source>
        <dbReference type="SAM" id="MobiDB-lite"/>
    </source>
</evidence>
<keyword evidence="3" id="KW-0998">Cell outer membrane</keyword>
<proteinExistence type="predicted"/>
<dbReference type="Gene3D" id="2.40.170.20">
    <property type="entry name" value="TonB-dependent receptor, beta-barrel domain"/>
    <property type="match status" value="1"/>
</dbReference>
<name>A0A9X2XX09_9BACT</name>
<dbReference type="InterPro" id="IPR012910">
    <property type="entry name" value="Plug_dom"/>
</dbReference>
<dbReference type="GO" id="GO:0009279">
    <property type="term" value="C:cell outer membrane"/>
    <property type="evidence" value="ECO:0007669"/>
    <property type="project" value="UniProtKB-SubCell"/>
</dbReference>
<dbReference type="InterPro" id="IPR036942">
    <property type="entry name" value="Beta-barrel_TonB_sf"/>
</dbReference>
<feature type="domain" description="TonB-dependent receptor plug" evidence="6">
    <location>
        <begin position="136"/>
        <end position="224"/>
    </location>
</feature>
<dbReference type="Proteomes" id="UP001155483">
    <property type="component" value="Unassembled WGS sequence"/>
</dbReference>
<dbReference type="Pfam" id="PF07715">
    <property type="entry name" value="Plug"/>
    <property type="match status" value="1"/>
</dbReference>
<dbReference type="Pfam" id="PF14905">
    <property type="entry name" value="OMP_b-brl_3"/>
    <property type="match status" value="1"/>
</dbReference>
<dbReference type="SUPFAM" id="SSF56935">
    <property type="entry name" value="Porins"/>
    <property type="match status" value="1"/>
</dbReference>
<feature type="region of interest" description="Disordered" evidence="4">
    <location>
        <begin position="801"/>
        <end position="828"/>
    </location>
</feature>
<reference evidence="8" key="1">
    <citation type="submission" date="2022-09" db="EMBL/GenBank/DDBJ databases">
        <authorList>
            <person name="Yuan C."/>
            <person name="Ke Z."/>
        </authorList>
    </citation>
    <scope>NUCLEOTIDE SEQUENCE</scope>
    <source>
        <strain evidence="8">LB-8</strain>
    </source>
</reference>
<evidence type="ECO:0000256" key="3">
    <source>
        <dbReference type="ARBA" id="ARBA00023237"/>
    </source>
</evidence>
<dbReference type="Gene3D" id="2.170.130.10">
    <property type="entry name" value="TonB-dependent receptor, plug domain"/>
    <property type="match status" value="1"/>
</dbReference>